<dbReference type="SUPFAM" id="SSF53474">
    <property type="entry name" value="alpha/beta-Hydrolases"/>
    <property type="match status" value="1"/>
</dbReference>
<dbReference type="GO" id="GO:0004185">
    <property type="term" value="F:serine-type carboxypeptidase activity"/>
    <property type="evidence" value="ECO:0007669"/>
    <property type="project" value="InterPro"/>
</dbReference>
<evidence type="ECO:0000313" key="3">
    <source>
        <dbReference type="Proteomes" id="UP000253606"/>
    </source>
</evidence>
<dbReference type="KEGG" id="abas:ACPOL_0577"/>
<keyword evidence="2" id="KW-0121">Carboxypeptidase</keyword>
<organism evidence="2 3">
    <name type="scientific">Acidisarcina polymorpha</name>
    <dbReference type="NCBI Taxonomy" id="2211140"/>
    <lineage>
        <taxon>Bacteria</taxon>
        <taxon>Pseudomonadati</taxon>
        <taxon>Acidobacteriota</taxon>
        <taxon>Terriglobia</taxon>
        <taxon>Terriglobales</taxon>
        <taxon>Acidobacteriaceae</taxon>
        <taxon>Acidisarcina</taxon>
    </lineage>
</organism>
<keyword evidence="2" id="KW-0378">Hydrolase</keyword>
<dbReference type="InterPro" id="IPR001563">
    <property type="entry name" value="Peptidase_S10"/>
</dbReference>
<dbReference type="Pfam" id="PF00450">
    <property type="entry name" value="Peptidase_S10"/>
    <property type="match status" value="1"/>
</dbReference>
<keyword evidence="2" id="KW-0645">Protease</keyword>
<dbReference type="InterPro" id="IPR029058">
    <property type="entry name" value="AB_hydrolase_fold"/>
</dbReference>
<dbReference type="AlphaFoldDB" id="A0A2Z5FT07"/>
<dbReference type="GO" id="GO:0006508">
    <property type="term" value="P:proteolysis"/>
    <property type="evidence" value="ECO:0007669"/>
    <property type="project" value="InterPro"/>
</dbReference>
<name>A0A2Z5FT07_9BACT</name>
<sequence length="509" mass="56801">MAFRACGKMGSSLFRLLCLSILFISVLAHAQVDTLRTVSRHMTLSNGKTLAYTVQMGRVPIRAGGSDEVLANMFFVAYCVSSTEPRPITFLWNGGPGSPSSTLHLESIGPKLIAANGKTVDFRDTALASTDLVFVDAVGTGFSRVTRSEFSDQFYQMRGDVSAFTDFVRAWRLLFGVEEYPIYLAGESWGAFRAAAVALRLEKQGIQVAGIIAISGRPALPNARLDIVLRALRTVQQALAAQYHGKSSTDLPKDPVALQQLVHEWVMSTYVPALEHIDDLDHAQRDAIANRLSEFTGIPEREINRSNLMIYPHQFLTELLHDQRKVLDTYDMRQTTDMSPRENIQVEERYLRHDLGYITDLAYIDVDHVLNGFSPDDGGIQGPNAMWDYKKGFFSTYVSGDQLEREDDENLANGESPRGQETPDTAEAMALDSHLRLLIADGLYDSRSTCAISSEIVARQGPSLQSRIITRCYKGGHMFYLDPEVRRQFSEDLQQFTSDATLPRLPLTR</sequence>
<keyword evidence="1" id="KW-0732">Signal</keyword>
<feature type="signal peptide" evidence="1">
    <location>
        <begin position="1"/>
        <end position="30"/>
    </location>
</feature>
<evidence type="ECO:0000256" key="1">
    <source>
        <dbReference type="SAM" id="SignalP"/>
    </source>
</evidence>
<gene>
    <name evidence="2" type="ORF">ACPOL_0577</name>
</gene>
<evidence type="ECO:0000313" key="2">
    <source>
        <dbReference type="EMBL" id="AXC09950.1"/>
    </source>
</evidence>
<feature type="chain" id="PRO_5016280655" evidence="1">
    <location>
        <begin position="31"/>
        <end position="509"/>
    </location>
</feature>
<dbReference type="OrthoDB" id="9770107at2"/>
<dbReference type="Proteomes" id="UP000253606">
    <property type="component" value="Chromosome"/>
</dbReference>
<protein>
    <submittedName>
        <fullName evidence="2">Carboxypeptidase-related protein</fullName>
    </submittedName>
</protein>
<dbReference type="Gene3D" id="3.40.50.1820">
    <property type="entry name" value="alpha/beta hydrolase"/>
    <property type="match status" value="1"/>
</dbReference>
<dbReference type="EMBL" id="CP030840">
    <property type="protein sequence ID" value="AXC09950.1"/>
    <property type="molecule type" value="Genomic_DNA"/>
</dbReference>
<keyword evidence="3" id="KW-1185">Reference proteome</keyword>
<reference evidence="2 3" key="1">
    <citation type="journal article" date="2018" name="Front. Microbiol.">
        <title>Hydrolytic Capabilities as a Key to Environmental Success: Chitinolytic and Cellulolytic Acidobacteria From Acidic Sub-arctic Soils and Boreal Peatlands.</title>
        <authorList>
            <person name="Belova S.E."/>
            <person name="Ravin N.V."/>
            <person name="Pankratov T.A."/>
            <person name="Rakitin A.L."/>
            <person name="Ivanova A.A."/>
            <person name="Beletsky A.V."/>
            <person name="Mardanov A.V."/>
            <person name="Sinninghe Damste J.S."/>
            <person name="Dedysh S.N."/>
        </authorList>
    </citation>
    <scope>NUCLEOTIDE SEQUENCE [LARGE SCALE GENOMIC DNA]</scope>
    <source>
        <strain evidence="2 3">SBC82</strain>
    </source>
</reference>
<proteinExistence type="predicted"/>
<accession>A0A2Z5FT07</accession>